<feature type="domain" description="Plastocyanin-like" evidence="15">
    <location>
        <begin position="495"/>
        <end position="605"/>
    </location>
</feature>
<name>A0A166XGH5_METRR</name>
<dbReference type="Pfam" id="PF07731">
    <property type="entry name" value="Cu-oxidase_2"/>
    <property type="match status" value="1"/>
</dbReference>
<dbReference type="AlphaFoldDB" id="A0A166XGH5"/>
<evidence type="ECO:0000256" key="6">
    <source>
        <dbReference type="ARBA" id="ARBA00022729"/>
    </source>
</evidence>
<organism evidence="17 18">
    <name type="scientific">Metarhizium rileyi (strain RCEF 4871)</name>
    <name type="common">Nomuraea rileyi</name>
    <dbReference type="NCBI Taxonomy" id="1649241"/>
    <lineage>
        <taxon>Eukaryota</taxon>
        <taxon>Fungi</taxon>
        <taxon>Dikarya</taxon>
        <taxon>Ascomycota</taxon>
        <taxon>Pezizomycotina</taxon>
        <taxon>Sordariomycetes</taxon>
        <taxon>Hypocreomycetidae</taxon>
        <taxon>Hypocreales</taxon>
        <taxon>Clavicipitaceae</taxon>
        <taxon>Metarhizium</taxon>
    </lineage>
</organism>
<evidence type="ECO:0000256" key="11">
    <source>
        <dbReference type="ARBA" id="ARBA00045661"/>
    </source>
</evidence>
<keyword evidence="13" id="KW-0472">Membrane</keyword>
<feature type="region of interest" description="Disordered" evidence="12">
    <location>
        <begin position="1"/>
        <end position="27"/>
    </location>
</feature>
<dbReference type="InterPro" id="IPR002355">
    <property type="entry name" value="Cu_oxidase_Cu_BS"/>
</dbReference>
<dbReference type="InterPro" id="IPR011706">
    <property type="entry name" value="Cu-oxidase_C"/>
</dbReference>
<evidence type="ECO:0000256" key="1">
    <source>
        <dbReference type="ARBA" id="ARBA00004241"/>
    </source>
</evidence>
<comment type="subcellular location">
    <subcellularLocation>
        <location evidence="1">Cell surface</location>
    </subcellularLocation>
</comment>
<dbReference type="PANTHER" id="PTHR11709:SF394">
    <property type="entry name" value="FI03373P-RELATED"/>
    <property type="match status" value="1"/>
</dbReference>
<feature type="transmembrane region" description="Helical" evidence="13">
    <location>
        <begin position="34"/>
        <end position="54"/>
    </location>
</feature>
<keyword evidence="13" id="KW-0812">Transmembrane</keyword>
<feature type="domain" description="Plastocyanin-like" evidence="16">
    <location>
        <begin position="108"/>
        <end position="205"/>
    </location>
</feature>
<reference evidence="17 18" key="1">
    <citation type="journal article" date="2016" name="Genome Biol. Evol.">
        <title>Divergent and convergent evolution of fungal pathogenicity.</title>
        <authorList>
            <person name="Shang Y."/>
            <person name="Xiao G."/>
            <person name="Zheng P."/>
            <person name="Cen K."/>
            <person name="Zhan S."/>
            <person name="Wang C."/>
        </authorList>
    </citation>
    <scope>NUCLEOTIDE SEQUENCE [LARGE SCALE GENOMIC DNA]</scope>
    <source>
        <strain evidence="17 18">RCEF 4871</strain>
    </source>
</reference>
<evidence type="ECO:0000256" key="7">
    <source>
        <dbReference type="ARBA" id="ARBA00023002"/>
    </source>
</evidence>
<dbReference type="InterPro" id="IPR011707">
    <property type="entry name" value="Cu-oxidase-like_N"/>
</dbReference>
<evidence type="ECO:0000256" key="5">
    <source>
        <dbReference type="ARBA" id="ARBA00022723"/>
    </source>
</evidence>
<dbReference type="InterPro" id="IPR045087">
    <property type="entry name" value="Cu-oxidase_fam"/>
</dbReference>
<dbReference type="InterPro" id="IPR033138">
    <property type="entry name" value="Cu_oxidase_CS"/>
</dbReference>
<dbReference type="PROSITE" id="PS00080">
    <property type="entry name" value="MULTICOPPER_OXIDASE2"/>
    <property type="match status" value="1"/>
</dbReference>
<evidence type="ECO:0000313" key="18">
    <source>
        <dbReference type="Proteomes" id="UP000243498"/>
    </source>
</evidence>
<keyword evidence="18" id="KW-1185">Reference proteome</keyword>
<comment type="caution">
    <text evidence="17">The sequence shown here is derived from an EMBL/GenBank/DDBJ whole genome shotgun (WGS) entry which is preliminary data.</text>
</comment>
<protein>
    <recommendedName>
        <fullName evidence="4">Laccase 1</fullName>
    </recommendedName>
    <alternativeName>
        <fullName evidence="10">Conidial pigment biosynthesis oxidase Mlac1</fullName>
    </alternativeName>
</protein>
<dbReference type="CDD" id="cd13910">
    <property type="entry name" value="CuRO_3_MCO_like_4"/>
    <property type="match status" value="1"/>
</dbReference>
<evidence type="ECO:0000256" key="12">
    <source>
        <dbReference type="SAM" id="MobiDB-lite"/>
    </source>
</evidence>
<evidence type="ECO:0000259" key="15">
    <source>
        <dbReference type="Pfam" id="PF07731"/>
    </source>
</evidence>
<feature type="domain" description="Plastocyanin-like" evidence="14">
    <location>
        <begin position="215"/>
        <end position="357"/>
    </location>
</feature>
<comment type="function">
    <text evidence="11">Laccase; part of the Pks1 gene cluster that mediates the biosynthesis of an anthraquinone derivative pigment that contributes to conidial pigmentation that provides protection from UV radiation, heat and cold stress. The polyketide synthase Pks1 produces 1-acetyl-2,4,6,8-tetrahydroxy-9,10-anthraquinone though condensation of acetyl-CoA with malonyl-CoA. The dehydratase EthD and the laccase Mlac1 further convert the anthraquinone derivative into the final conidial pigment.</text>
</comment>
<comment type="pathway">
    <text evidence="2">Pigment biosynthesis.</text>
</comment>
<evidence type="ECO:0000256" key="13">
    <source>
        <dbReference type="SAM" id="Phobius"/>
    </source>
</evidence>
<evidence type="ECO:0000313" key="17">
    <source>
        <dbReference type="EMBL" id="OAA35786.1"/>
    </source>
</evidence>
<dbReference type="OrthoDB" id="2121828at2759"/>
<dbReference type="Gene3D" id="2.60.40.420">
    <property type="entry name" value="Cupredoxins - blue copper proteins"/>
    <property type="match status" value="3"/>
</dbReference>
<dbReference type="InterPro" id="IPR008972">
    <property type="entry name" value="Cupredoxin"/>
</dbReference>
<dbReference type="Pfam" id="PF00394">
    <property type="entry name" value="Cu-oxidase"/>
    <property type="match status" value="1"/>
</dbReference>
<sequence>MSDRGDEEDCRLLDESSGAEVKDERDRSAASSRWTSLGFILVAVLFTLPFLGYLRDPRSSVATVPPVKQLAVPLHPEKHASRSAKTLEFHWNVTLGKLAPDGVEKQTDAFPGPIIEARSGDRVIVHVHNNLSDEGLAIHWNGLRMKGFNAMDGAIGFTQCPIAAGRDFVYDFEIDNEEHGTFWWHSHAQAQRGDGLYGGLVVHQPGVRAKQTEALLLVGDWFHRKQSDVFDWYLNEGSVGNAPVPDSLLLNGRGRYNCSMAVPARPVVCTQHLSEDLLPLLQRKPRNAVKLRVVNTGTVAGVTLGADGATMQPVTVDGGFQVKEEPGRSVGILYPGERVDLVLKWDGVGEQNYQFHVELDDEYAMACGWPQTKHSANHGTGALVASQIQRWIQSTASISSQPVPKPGGENSPPTMTMSRNDQHRDLTNLTAATHTEPLHPKAQETMVVYFKTQMLSSFQNKPMGFVNNTSWRPQNPPLLATDRSLWDADQFVPFINASATVHVDIVINNLDDGAHPIHLHGHSFYVLSSFRADGRGGRGSYNPFESEPAVPPNLVDPVKKDTVNVPRRGHVVIRVRADNPGVWMMHCHMLVHMGTGMVMGLHVGDDERRVGVVGAGRLCK</sequence>
<evidence type="ECO:0000259" key="14">
    <source>
        <dbReference type="Pfam" id="PF00394"/>
    </source>
</evidence>
<dbReference type="EMBL" id="AZHC01000039">
    <property type="protein sequence ID" value="OAA35786.1"/>
    <property type="molecule type" value="Genomic_DNA"/>
</dbReference>
<dbReference type="PANTHER" id="PTHR11709">
    <property type="entry name" value="MULTI-COPPER OXIDASE"/>
    <property type="match status" value="1"/>
</dbReference>
<dbReference type="CDD" id="cd04205">
    <property type="entry name" value="CuRO_2_LCC_like"/>
    <property type="match status" value="1"/>
</dbReference>
<keyword evidence="7" id="KW-0560">Oxidoreductase</keyword>
<keyword evidence="9" id="KW-0325">Glycoprotein</keyword>
<evidence type="ECO:0000259" key="16">
    <source>
        <dbReference type="Pfam" id="PF07732"/>
    </source>
</evidence>
<dbReference type="Proteomes" id="UP000243498">
    <property type="component" value="Unassembled WGS sequence"/>
</dbReference>
<evidence type="ECO:0000256" key="3">
    <source>
        <dbReference type="ARBA" id="ARBA00010609"/>
    </source>
</evidence>
<comment type="similarity">
    <text evidence="3">Belongs to the multicopper oxidase family.</text>
</comment>
<dbReference type="GO" id="GO:0009986">
    <property type="term" value="C:cell surface"/>
    <property type="evidence" value="ECO:0007669"/>
    <property type="project" value="UniProtKB-SubCell"/>
</dbReference>
<dbReference type="GO" id="GO:0005507">
    <property type="term" value="F:copper ion binding"/>
    <property type="evidence" value="ECO:0007669"/>
    <property type="project" value="InterPro"/>
</dbReference>
<feature type="region of interest" description="Disordered" evidence="12">
    <location>
        <begin position="396"/>
        <end position="420"/>
    </location>
</feature>
<keyword evidence="13" id="KW-1133">Transmembrane helix</keyword>
<evidence type="ECO:0000256" key="4">
    <source>
        <dbReference type="ARBA" id="ARBA00015790"/>
    </source>
</evidence>
<dbReference type="PROSITE" id="PS00079">
    <property type="entry name" value="MULTICOPPER_OXIDASE1"/>
    <property type="match status" value="1"/>
</dbReference>
<dbReference type="InterPro" id="IPR001117">
    <property type="entry name" value="Cu-oxidase_2nd"/>
</dbReference>
<dbReference type="STRING" id="1081105.A0A166XGH5"/>
<evidence type="ECO:0000256" key="2">
    <source>
        <dbReference type="ARBA" id="ARBA00004732"/>
    </source>
</evidence>
<evidence type="ECO:0000256" key="9">
    <source>
        <dbReference type="ARBA" id="ARBA00023180"/>
    </source>
</evidence>
<dbReference type="Pfam" id="PF07732">
    <property type="entry name" value="Cu-oxidase_3"/>
    <property type="match status" value="1"/>
</dbReference>
<evidence type="ECO:0000256" key="10">
    <source>
        <dbReference type="ARBA" id="ARBA00030989"/>
    </source>
</evidence>
<dbReference type="SUPFAM" id="SSF49503">
    <property type="entry name" value="Cupredoxins"/>
    <property type="match status" value="3"/>
</dbReference>
<keyword evidence="5" id="KW-0479">Metal-binding</keyword>
<gene>
    <name evidence="17" type="ORF">NOR_07803</name>
</gene>
<proteinExistence type="inferred from homology"/>
<accession>A0A166XGH5</accession>
<dbReference type="GO" id="GO:0016491">
    <property type="term" value="F:oxidoreductase activity"/>
    <property type="evidence" value="ECO:0007669"/>
    <property type="project" value="UniProtKB-KW"/>
</dbReference>
<keyword evidence="8" id="KW-0186">Copper</keyword>
<dbReference type="OMA" id="HGHHFYI"/>
<evidence type="ECO:0000256" key="8">
    <source>
        <dbReference type="ARBA" id="ARBA00023008"/>
    </source>
</evidence>
<keyword evidence="6" id="KW-0732">Signal</keyword>